<organism evidence="3 4">
    <name type="scientific">Eeniella nana</name>
    <name type="common">Yeast</name>
    <name type="synonym">Brettanomyces nanus</name>
    <dbReference type="NCBI Taxonomy" id="13502"/>
    <lineage>
        <taxon>Eukaryota</taxon>
        <taxon>Fungi</taxon>
        <taxon>Dikarya</taxon>
        <taxon>Ascomycota</taxon>
        <taxon>Saccharomycotina</taxon>
        <taxon>Pichiomycetes</taxon>
        <taxon>Pichiales</taxon>
        <taxon>Pichiaceae</taxon>
        <taxon>Brettanomyces</taxon>
    </lineage>
</organism>
<dbReference type="KEGG" id="bnn:FOA43_001397"/>
<evidence type="ECO:0000256" key="2">
    <source>
        <dbReference type="SAM" id="MobiDB-lite"/>
    </source>
</evidence>
<name>A0A875RY72_EENNA</name>
<accession>A0A875RY72</accession>
<sequence>MSQSPPAPHVRKDTSSFQSNASSVSSMAPSLPRLKIQSRSSLLIGVTDDVDENAEPLLDSGRSLANEKPAVPPRNVSSKMQVDIPEKFGLDRMAGQEFEMVSPVVGRHGFQNLGKFKAGQPEDGISVHTRTLNQLIKKRKSQIYDVLEEHPELKVPSDQYFDQLRADDLNIELLSELKTGNYDNPDQKKVYSLLYESSRLSDEAINEADTQKLDSKAFEETAEKLSLEKNDHLVFDLLKIYAIVGESTPHPLICFFHSKIECLKISLMLALVLKKFVIGSQKFQFLLLRVLESRHPDFVVDRFSSDGMTFSSLEELVGSNQFWYDFISQLEEKNLTDSLIRTCLVYGFYSLIDVMAEIIVKTDSLDAVKVCSDLCRFEREYLIINQDADIYASDQAISKEKNKYQYFTEDLKTKKNKYNDLLNNYKQLNEERFSDETVLKRLTLENKELKEESARKEKELADKLSSFEVIKVNNDKNAEISKMNEDLSKEIARLTSEVNELKLK</sequence>
<dbReference type="RefSeq" id="XP_038777641.1">
    <property type="nucleotide sequence ID" value="XM_038921713.1"/>
</dbReference>
<reference evidence="3" key="1">
    <citation type="submission" date="2020-10" db="EMBL/GenBank/DDBJ databases">
        <authorList>
            <person name="Roach M.J.R."/>
        </authorList>
    </citation>
    <scope>NUCLEOTIDE SEQUENCE</scope>
    <source>
        <strain evidence="3">CBS 1945</strain>
    </source>
</reference>
<keyword evidence="1" id="KW-0175">Coiled coil</keyword>
<evidence type="ECO:0000256" key="1">
    <source>
        <dbReference type="SAM" id="Coils"/>
    </source>
</evidence>
<protein>
    <submittedName>
        <fullName evidence="3">Uncharacterized protein</fullName>
    </submittedName>
</protein>
<feature type="region of interest" description="Disordered" evidence="2">
    <location>
        <begin position="1"/>
        <end position="32"/>
    </location>
</feature>
<gene>
    <name evidence="3" type="ORF">FOA43_001397</name>
</gene>
<feature type="coiled-coil region" evidence="1">
    <location>
        <begin position="408"/>
        <end position="504"/>
    </location>
</feature>
<dbReference type="Proteomes" id="UP000662931">
    <property type="component" value="Chromosome 1"/>
</dbReference>
<evidence type="ECO:0000313" key="4">
    <source>
        <dbReference type="Proteomes" id="UP000662931"/>
    </source>
</evidence>
<dbReference type="OrthoDB" id="4084298at2759"/>
<dbReference type="GeneID" id="62194798"/>
<feature type="compositionally biased region" description="Low complexity" evidence="2">
    <location>
        <begin position="15"/>
        <end position="30"/>
    </location>
</feature>
<evidence type="ECO:0000313" key="3">
    <source>
        <dbReference type="EMBL" id="QPG74076.1"/>
    </source>
</evidence>
<dbReference type="EMBL" id="CP064812">
    <property type="protein sequence ID" value="QPG74076.1"/>
    <property type="molecule type" value="Genomic_DNA"/>
</dbReference>
<proteinExistence type="predicted"/>
<dbReference type="AlphaFoldDB" id="A0A875RY72"/>
<keyword evidence="4" id="KW-1185">Reference proteome</keyword>